<dbReference type="SUPFAM" id="SSF56059">
    <property type="entry name" value="Glutathione synthetase ATP-binding domain-like"/>
    <property type="match status" value="1"/>
</dbReference>
<dbReference type="InterPro" id="IPR054350">
    <property type="entry name" value="PurT/PurK_preATP-grasp"/>
</dbReference>
<dbReference type="SUPFAM" id="SSF54236">
    <property type="entry name" value="Ubiquitin-like"/>
    <property type="match status" value="1"/>
</dbReference>
<dbReference type="InterPro" id="IPR016185">
    <property type="entry name" value="PreATP-grasp_dom_sf"/>
</dbReference>
<protein>
    <recommendedName>
        <fullName evidence="5">Phosphoribosylaminoimidazole carboxylase</fullName>
        <ecNumber evidence="4">4.1.1.21</ecNumber>
    </recommendedName>
    <alternativeName>
        <fullName evidence="12">AIR carboxylase</fullName>
    </alternativeName>
</protein>
<dbReference type="Pfam" id="PF17769">
    <property type="entry name" value="PurK_C"/>
    <property type="match status" value="1"/>
</dbReference>
<keyword evidence="9" id="KW-0210">Decarboxylase</keyword>
<feature type="compositionally biased region" description="Basic and acidic residues" evidence="15">
    <location>
        <begin position="328"/>
        <end position="340"/>
    </location>
</feature>
<evidence type="ECO:0000256" key="13">
    <source>
        <dbReference type="PROSITE-ProRule" id="PRU00192"/>
    </source>
</evidence>
<dbReference type="CDD" id="cd17043">
    <property type="entry name" value="RA"/>
    <property type="match status" value="1"/>
</dbReference>
<evidence type="ECO:0000259" key="16">
    <source>
        <dbReference type="PROSITE" id="PS50002"/>
    </source>
</evidence>
<comment type="caution">
    <text evidence="19">The sequence shown here is derived from an EMBL/GenBank/DDBJ whole genome shotgun (WGS) entry which is preliminary data.</text>
</comment>
<keyword evidence="8" id="KW-0658">Purine biosynthesis</keyword>
<organism evidence="19 20">
    <name type="scientific">Rhizoctonia solani</name>
    <dbReference type="NCBI Taxonomy" id="456999"/>
    <lineage>
        <taxon>Eukaryota</taxon>
        <taxon>Fungi</taxon>
        <taxon>Dikarya</taxon>
        <taxon>Basidiomycota</taxon>
        <taxon>Agaricomycotina</taxon>
        <taxon>Agaricomycetes</taxon>
        <taxon>Cantharellales</taxon>
        <taxon>Ceratobasidiaceae</taxon>
        <taxon>Rhizoctonia</taxon>
    </lineage>
</organism>
<dbReference type="Gene3D" id="3.40.50.20">
    <property type="match status" value="1"/>
</dbReference>
<feature type="domain" description="ATP-grasp" evidence="18">
    <location>
        <begin position="1398"/>
        <end position="1585"/>
    </location>
</feature>
<dbReference type="SMART" id="SM01001">
    <property type="entry name" value="AIRC"/>
    <property type="match status" value="1"/>
</dbReference>
<sequence>MQAHGGQPRRPSRQDTIDLHRDDLAQEGQGYQQYDDGRYASDDDFHTQGVSVMEDEDDQEEFMDEDDRSSVSEIPDPSIDFDLVYSLHTFVATVEGQANVSKGDSLFLMDDSNSYWWLVRVLKSQEVGYIPAENIETPYERLARLNKHRNVDLASATQQERTEDTKSIRDRDRRQRYGSSPVPPPKSVVFGGGSNQVFNYPPAVWNEDEYEGDEWDEDEEGEEYEEAYEDLEDDSGAQGHSSNGKVNPADFDPDDGMSWEEGAAEESRNKQTAQQQQGETSSGQAKISPSAQQAQLGLGLASNIRQGSRERLVSGQSQQSQQSQDTARGFDPENITETRRVTATPPIARDLTSRQNGNENTTSSSGLQLAGQGQAQTQQRPSQEEGKRSREEPSDSENGDGSRKRGKDNRSSNVDRKLRKERNLDGPDTDGEGSGKESKDKKKKVGVLAGLFSRGKKDKKEKDTVRRPISSQDSETSLAARESDDSLSAPSNYTLSPPETGNPIFPHQRRSNSMDPKRNQSSNSPGIQTSTSQASALRMQRADQEQQARFHQSFSRSPSSPPDPAMAFGTQSAATQLRNLHTTTHNGRPGSLILIEGNQPLPELSVLRVFAGERVESEATFKTVLVNADTTSTKLVHQAMQRFRLANAEDPSEYYLTVKSSGGAEAMLRPDELPLLVFEAEQARAPTVKRSSVGSINSIASNLSAMPAIAKLGMNDFADDSAVKFYLNRKPSPRSGDESSPSQGVEEDITLRAEEISGAGAGAADDDTDTLRGSVSYDTANGRPHLSVAPASQGSVPPERFTSPSARFSVQVVIYPEDLPEGMVFDPHTEAIVPRGTLQHRSQSGIVASPGISQTQRRKVLNFPKNTTVAEVIEASLERFGILEGVVEGGDDVEEKMTKRRSHSRVRYGLTVLNEGQVERDLIPSSKVLDAFTKQPIMRVIDRRSADAKRRSADSTMLLAGAEDIQQDDPVFILRRVAGARNSYRSSTSRYSAPLDELALQQLAAQRESVSDASVVSDREPQQQTPAHQMTPKEIIAAQRAASRANQRAVVTTQANSERGVDVLLPDRATLRSTRARTDDRMRYSYVLPDGEVYDISEIVERELRDNQSPSGTRATSSEGGDLLEGVMETPRNVMEEKLDRVLNKIRDDKSSGRLGINVSAQARQSPSGTSRSSHHRHGSDSSPRLGSSPHQDSDASHYYNGRSPVTPPTTVEARGPGRPVLLRDNFGVNELMAVIELSAALRKPAPRPGLSPVDELLFGPSLTIGEIHPSLRDIYEPTFKEMQDVDRMNTKRVGVLGGGQLGRMLAASASLLNVEVVFLDVGAQAPAKQVLASAEHIDGSFSDSSKIRELASKVDILTVEIEHVNVEVLESIEREGNISVQPTPATIRTIQDKYVQKEHLTSHDVRVADSLPVASTVGAIQDAGRTMGYPLMLKSRTLAYDGRGNFVLHSEDKAADALKALGDRPLYAERWAPFTKELAVMVVRGLDGEVKSYPVVETVHKNNICHLVFAPARENSSVIQAARKLAEDAVRTFTGAGVFGVEMFLMPDDTLMVNEIAPRPHNSGHYTIEGCYSSQYDNHLRAILSLPLGDTELKVPSAIMLNLIGQTDQGDEIGRVARAALNVPGASTHLYGKAACRPGRKMGHITLVGASDAQTRRNLRGLLGVMGEPVDQIDLYAPQDPGSGFSHPSPLVGVIMGSDSDLPTMRAAAQILENFKIPFELTIVSAHRTADRMVAYARSAAGRGLKVIIAGAGGAAHLPGMVAAMTSLPVIGVPVKGSSLDGVDSLHSIVQMPRGVPVATVAINNSTNAGLLAVRILGVSDPRIQAAMDEYMQNMEKEVLGKVSKLDQVGWKAY</sequence>
<feature type="region of interest" description="Disordered" evidence="15">
    <location>
        <begin position="1103"/>
        <end position="1136"/>
    </location>
</feature>
<feature type="region of interest" description="Disordered" evidence="15">
    <location>
        <begin position="1010"/>
        <end position="1030"/>
    </location>
</feature>
<feature type="compositionally biased region" description="Acidic residues" evidence="15">
    <location>
        <begin position="53"/>
        <end position="67"/>
    </location>
</feature>
<dbReference type="InterPro" id="IPR013815">
    <property type="entry name" value="ATP_grasp_subdomain_1"/>
</dbReference>
<evidence type="ECO:0000256" key="5">
    <source>
        <dbReference type="ARBA" id="ARBA00021059"/>
    </source>
</evidence>
<dbReference type="Pfam" id="PF02222">
    <property type="entry name" value="ATP-grasp"/>
    <property type="match status" value="1"/>
</dbReference>
<evidence type="ECO:0000256" key="15">
    <source>
        <dbReference type="SAM" id="MobiDB-lite"/>
    </source>
</evidence>
<name>A0A8H3A1F6_9AGAM</name>
<evidence type="ECO:0000256" key="8">
    <source>
        <dbReference type="ARBA" id="ARBA00022755"/>
    </source>
</evidence>
<evidence type="ECO:0000259" key="17">
    <source>
        <dbReference type="PROSITE" id="PS50200"/>
    </source>
</evidence>
<dbReference type="SUPFAM" id="SSF52440">
    <property type="entry name" value="PreATP-grasp domain"/>
    <property type="match status" value="1"/>
</dbReference>
<dbReference type="FunFam" id="3.30.470.20:FF:000037">
    <property type="entry name" value="Phosphoribosylaminoimidazole carboxylase, chloroplastic"/>
    <property type="match status" value="1"/>
</dbReference>
<dbReference type="InterPro" id="IPR040686">
    <property type="entry name" value="PurK_C"/>
</dbReference>
<dbReference type="Proteomes" id="UP000663846">
    <property type="component" value="Unassembled WGS sequence"/>
</dbReference>
<feature type="compositionally biased region" description="Polar residues" evidence="15">
    <location>
        <begin position="1107"/>
        <end position="1119"/>
    </location>
</feature>
<comment type="similarity">
    <text evidence="3">In the C-terminal section; belongs to the AIR carboxylase family. Class I subfamily.</text>
</comment>
<evidence type="ECO:0000256" key="10">
    <source>
        <dbReference type="ARBA" id="ARBA00022840"/>
    </source>
</evidence>
<evidence type="ECO:0000256" key="9">
    <source>
        <dbReference type="ARBA" id="ARBA00022793"/>
    </source>
</evidence>
<keyword evidence="11" id="KW-0456">Lyase</keyword>
<feature type="region of interest" description="Disordered" evidence="15">
    <location>
        <begin position="210"/>
        <end position="568"/>
    </location>
</feature>
<dbReference type="GO" id="GO:0006189">
    <property type="term" value="P:'de novo' IMP biosynthetic process"/>
    <property type="evidence" value="ECO:0007669"/>
    <property type="project" value="UniProtKB-UniPathway"/>
</dbReference>
<gene>
    <name evidence="19" type="ORF">RDB_LOCUS48482</name>
</gene>
<feature type="compositionally biased region" description="Low complexity" evidence="15">
    <location>
        <begin position="362"/>
        <end position="379"/>
    </location>
</feature>
<feature type="compositionally biased region" description="Basic and acidic residues" evidence="15">
    <location>
        <begin position="160"/>
        <end position="175"/>
    </location>
</feature>
<dbReference type="Pfam" id="PF22660">
    <property type="entry name" value="RS_preATP-grasp-like"/>
    <property type="match status" value="1"/>
</dbReference>
<dbReference type="NCBIfam" id="TIGR01162">
    <property type="entry name" value="purE"/>
    <property type="match status" value="1"/>
</dbReference>
<dbReference type="SMART" id="SM00314">
    <property type="entry name" value="RA"/>
    <property type="match status" value="1"/>
</dbReference>
<proteinExistence type="inferred from homology"/>
<dbReference type="InterPro" id="IPR033747">
    <property type="entry name" value="PurE_ClassI"/>
</dbReference>
<dbReference type="PANTHER" id="PTHR11609">
    <property type="entry name" value="PURINE BIOSYNTHESIS PROTEIN 6/7, PUR6/7"/>
    <property type="match status" value="1"/>
</dbReference>
<comment type="catalytic activity">
    <reaction evidence="1">
        <text>5-amino-1-(5-phospho-D-ribosyl)imidazole-4-carboxylate + H(+) = 5-amino-1-(5-phospho-beta-D-ribosyl)imidazole + CO2</text>
        <dbReference type="Rhea" id="RHEA:10792"/>
        <dbReference type="ChEBI" id="CHEBI:15378"/>
        <dbReference type="ChEBI" id="CHEBI:16526"/>
        <dbReference type="ChEBI" id="CHEBI:77657"/>
        <dbReference type="ChEBI" id="CHEBI:137981"/>
        <dbReference type="EC" id="4.1.1.21"/>
    </reaction>
</comment>
<evidence type="ECO:0000256" key="2">
    <source>
        <dbReference type="ARBA" id="ARBA00004747"/>
    </source>
</evidence>
<feature type="compositionally biased region" description="Polar residues" evidence="15">
    <location>
        <begin position="270"/>
        <end position="295"/>
    </location>
</feature>
<dbReference type="InterPro" id="IPR000031">
    <property type="entry name" value="PurE_dom"/>
</dbReference>
<evidence type="ECO:0000256" key="6">
    <source>
        <dbReference type="ARBA" id="ARBA00022443"/>
    </source>
</evidence>
<feature type="compositionally biased region" description="Basic and acidic residues" evidence="15">
    <location>
        <begin position="382"/>
        <end position="393"/>
    </location>
</feature>
<feature type="region of interest" description="Disordered" evidence="15">
    <location>
        <begin position="53"/>
        <end position="72"/>
    </location>
</feature>
<evidence type="ECO:0000256" key="4">
    <source>
        <dbReference type="ARBA" id="ARBA00012329"/>
    </source>
</evidence>
<dbReference type="NCBIfam" id="NF004679">
    <property type="entry name" value="PRK06019.1-5"/>
    <property type="match status" value="1"/>
</dbReference>
<dbReference type="Pfam" id="PF00788">
    <property type="entry name" value="RA"/>
    <property type="match status" value="1"/>
</dbReference>
<dbReference type="GO" id="GO:0046872">
    <property type="term" value="F:metal ion binding"/>
    <property type="evidence" value="ECO:0007669"/>
    <property type="project" value="InterPro"/>
</dbReference>
<dbReference type="PROSITE" id="PS50975">
    <property type="entry name" value="ATP_GRASP"/>
    <property type="match status" value="1"/>
</dbReference>
<dbReference type="SMART" id="SM00326">
    <property type="entry name" value="SH3"/>
    <property type="match status" value="1"/>
</dbReference>
<keyword evidence="6 13" id="KW-0728">SH3 domain</keyword>
<dbReference type="GO" id="GO:0007165">
    <property type="term" value="P:signal transduction"/>
    <property type="evidence" value="ECO:0007669"/>
    <property type="project" value="InterPro"/>
</dbReference>
<dbReference type="PANTHER" id="PTHR11609:SF5">
    <property type="entry name" value="PHOSPHORIBOSYLAMINOIMIDAZOLE CARBOXYLASE"/>
    <property type="match status" value="1"/>
</dbReference>
<dbReference type="HAMAP" id="MF_01929">
    <property type="entry name" value="PurE_classI"/>
    <property type="match status" value="1"/>
</dbReference>
<dbReference type="Gene3D" id="3.40.50.1970">
    <property type="match status" value="1"/>
</dbReference>
<dbReference type="PROSITE" id="PS50002">
    <property type="entry name" value="SH3"/>
    <property type="match status" value="1"/>
</dbReference>
<evidence type="ECO:0000256" key="11">
    <source>
        <dbReference type="ARBA" id="ARBA00023239"/>
    </source>
</evidence>
<dbReference type="Pfam" id="PF00731">
    <property type="entry name" value="AIRC"/>
    <property type="match status" value="1"/>
</dbReference>
<dbReference type="EMBL" id="CAJMWS010000298">
    <property type="protein sequence ID" value="CAE6395524.1"/>
    <property type="molecule type" value="Genomic_DNA"/>
</dbReference>
<dbReference type="InterPro" id="IPR005875">
    <property type="entry name" value="PurK"/>
</dbReference>
<dbReference type="EC" id="4.1.1.21" evidence="4"/>
<dbReference type="SUPFAM" id="SSF50044">
    <property type="entry name" value="SH3-domain"/>
    <property type="match status" value="1"/>
</dbReference>
<feature type="region of interest" description="Disordered" evidence="15">
    <location>
        <begin position="153"/>
        <end position="195"/>
    </location>
</feature>
<evidence type="ECO:0000256" key="12">
    <source>
        <dbReference type="ARBA" id="ARBA00031607"/>
    </source>
</evidence>
<dbReference type="PROSITE" id="PS50200">
    <property type="entry name" value="RA"/>
    <property type="match status" value="1"/>
</dbReference>
<feature type="domain" description="SH3" evidence="16">
    <location>
        <begin position="79"/>
        <end position="140"/>
    </location>
</feature>
<dbReference type="Gene3D" id="3.30.470.20">
    <property type="entry name" value="ATP-grasp fold, B domain"/>
    <property type="match status" value="1"/>
</dbReference>
<dbReference type="HAMAP" id="MF_01928">
    <property type="entry name" value="PurK"/>
    <property type="match status" value="1"/>
</dbReference>
<feature type="compositionally biased region" description="Polar residues" evidence="15">
    <location>
        <begin position="511"/>
        <end position="535"/>
    </location>
</feature>
<dbReference type="Pfam" id="PF00018">
    <property type="entry name" value="SH3_1"/>
    <property type="match status" value="1"/>
</dbReference>
<dbReference type="GO" id="GO:0004638">
    <property type="term" value="F:phosphoribosylaminoimidazole carboxylase activity"/>
    <property type="evidence" value="ECO:0007669"/>
    <property type="project" value="UniProtKB-EC"/>
</dbReference>
<feature type="region of interest" description="Disordered" evidence="15">
    <location>
        <begin position="1"/>
        <end position="47"/>
    </location>
</feature>
<feature type="region of interest" description="Disordered" evidence="15">
    <location>
        <begin position="758"/>
        <end position="802"/>
    </location>
</feature>
<dbReference type="NCBIfam" id="TIGR01161">
    <property type="entry name" value="purK"/>
    <property type="match status" value="1"/>
</dbReference>
<evidence type="ECO:0000259" key="18">
    <source>
        <dbReference type="PROSITE" id="PS50975"/>
    </source>
</evidence>
<dbReference type="InterPro" id="IPR036028">
    <property type="entry name" value="SH3-like_dom_sf"/>
</dbReference>
<dbReference type="InterPro" id="IPR011761">
    <property type="entry name" value="ATP-grasp"/>
</dbReference>
<dbReference type="InterPro" id="IPR029071">
    <property type="entry name" value="Ubiquitin-like_domsf"/>
</dbReference>
<dbReference type="FunFam" id="3.40.50.1970:FF:000013">
    <property type="entry name" value="Phosphoribosylaminoimidazole carboxylase"/>
    <property type="match status" value="1"/>
</dbReference>
<dbReference type="UniPathway" id="UPA00074">
    <property type="reaction ID" value="UER00130"/>
</dbReference>
<evidence type="ECO:0000256" key="7">
    <source>
        <dbReference type="ARBA" id="ARBA00022741"/>
    </source>
</evidence>
<dbReference type="InterPro" id="IPR001452">
    <property type="entry name" value="SH3_domain"/>
</dbReference>
<dbReference type="SUPFAM" id="SSF52255">
    <property type="entry name" value="N5-CAIR mutase (phosphoribosylaminoimidazole carboxylase, PurE)"/>
    <property type="match status" value="1"/>
</dbReference>
<evidence type="ECO:0000256" key="14">
    <source>
        <dbReference type="PROSITE-ProRule" id="PRU00409"/>
    </source>
</evidence>
<dbReference type="GO" id="GO:0005524">
    <property type="term" value="F:ATP binding"/>
    <property type="evidence" value="ECO:0007669"/>
    <property type="project" value="UniProtKB-UniRule"/>
</dbReference>
<dbReference type="Gene3D" id="2.30.30.40">
    <property type="entry name" value="SH3 Domains"/>
    <property type="match status" value="1"/>
</dbReference>
<dbReference type="Gene3D" id="3.10.20.90">
    <property type="entry name" value="Phosphatidylinositol 3-kinase Catalytic Subunit, Chain A, domain 1"/>
    <property type="match status" value="1"/>
</dbReference>
<feature type="compositionally biased region" description="Polar residues" evidence="15">
    <location>
        <begin position="486"/>
        <end position="499"/>
    </location>
</feature>
<keyword evidence="7 14" id="KW-0547">Nucleotide-binding</keyword>
<dbReference type="InterPro" id="IPR011054">
    <property type="entry name" value="Rudment_hybrid_motif"/>
</dbReference>
<dbReference type="SUPFAM" id="SSF51246">
    <property type="entry name" value="Rudiment single hybrid motif"/>
    <property type="match status" value="1"/>
</dbReference>
<accession>A0A8H3A1F6</accession>
<dbReference type="FunFam" id="2.30.30.40:FF:000035">
    <property type="entry name" value="SH3 domain containing protein"/>
    <property type="match status" value="1"/>
</dbReference>
<reference evidence="19" key="1">
    <citation type="submission" date="2021-01" db="EMBL/GenBank/DDBJ databases">
        <authorList>
            <person name="Kaushik A."/>
        </authorList>
    </citation>
    <scope>NUCLEOTIDE SEQUENCE</scope>
    <source>
        <strain evidence="19">AG1-1C</strain>
    </source>
</reference>
<evidence type="ECO:0000256" key="3">
    <source>
        <dbReference type="ARBA" id="ARBA00006114"/>
    </source>
</evidence>
<dbReference type="InterPro" id="IPR000159">
    <property type="entry name" value="RA_dom"/>
</dbReference>
<dbReference type="Gene3D" id="3.30.1490.20">
    <property type="entry name" value="ATP-grasp fold, A domain"/>
    <property type="match status" value="1"/>
</dbReference>
<feature type="compositionally biased region" description="Acidic residues" evidence="15">
    <location>
        <begin position="251"/>
        <end position="264"/>
    </location>
</feature>
<comment type="pathway">
    <text evidence="2">Purine metabolism; IMP biosynthesis via de novo pathway; 5-amino-1-(5-phospho-D-ribosyl)imidazole-4-carboxylate from 5-amino-1-(5-phospho-D-ribosyl)imidazole (carboxylase route): step 1/1.</text>
</comment>
<evidence type="ECO:0000313" key="19">
    <source>
        <dbReference type="EMBL" id="CAE6395524.1"/>
    </source>
</evidence>
<feature type="compositionally biased region" description="Basic and acidic residues" evidence="15">
    <location>
        <begin position="12"/>
        <end position="24"/>
    </location>
</feature>
<dbReference type="InterPro" id="IPR003135">
    <property type="entry name" value="ATP-grasp_carboxylate-amine"/>
</dbReference>
<feature type="compositionally biased region" description="Basic and acidic residues" evidence="15">
    <location>
        <begin position="35"/>
        <end position="46"/>
    </location>
</feature>
<feature type="compositionally biased region" description="Basic and acidic residues" evidence="15">
    <location>
        <begin position="400"/>
        <end position="425"/>
    </location>
</feature>
<feature type="domain" description="Ras-associating" evidence="17">
    <location>
        <begin position="606"/>
        <end position="732"/>
    </location>
</feature>
<evidence type="ECO:0000256" key="1">
    <source>
        <dbReference type="ARBA" id="ARBA00001244"/>
    </source>
</evidence>
<feature type="region of interest" description="Disordered" evidence="15">
    <location>
        <begin position="1152"/>
        <end position="1218"/>
    </location>
</feature>
<evidence type="ECO:0000313" key="20">
    <source>
        <dbReference type="Proteomes" id="UP000663846"/>
    </source>
</evidence>
<keyword evidence="10 14" id="KW-0067">ATP-binding</keyword>
<feature type="compositionally biased region" description="Acidic residues" evidence="15">
    <location>
        <begin position="210"/>
        <end position="235"/>
    </location>
</feature>